<dbReference type="SUPFAM" id="SSF51182">
    <property type="entry name" value="RmlC-like cupins"/>
    <property type="match status" value="1"/>
</dbReference>
<dbReference type="PROSITE" id="PS01124">
    <property type="entry name" value="HTH_ARAC_FAMILY_2"/>
    <property type="match status" value="1"/>
</dbReference>
<feature type="domain" description="HTH araC/xylS-type" evidence="4">
    <location>
        <begin position="186"/>
        <end position="285"/>
    </location>
</feature>
<accession>A0ABT8LL47</accession>
<dbReference type="Pfam" id="PF12833">
    <property type="entry name" value="HTH_18"/>
    <property type="match status" value="1"/>
</dbReference>
<proteinExistence type="predicted"/>
<dbReference type="InterPro" id="IPR018062">
    <property type="entry name" value="HTH_AraC-typ_CS"/>
</dbReference>
<gene>
    <name evidence="5" type="ORF">QQ020_33515</name>
</gene>
<reference evidence="5" key="1">
    <citation type="submission" date="2023-06" db="EMBL/GenBank/DDBJ databases">
        <title>Genomic of Agaribacillus aureum.</title>
        <authorList>
            <person name="Wang G."/>
        </authorList>
    </citation>
    <scope>NUCLEOTIDE SEQUENCE</scope>
    <source>
        <strain evidence="5">BMA12</strain>
    </source>
</reference>
<dbReference type="EMBL" id="JAUJEB010000012">
    <property type="protein sequence ID" value="MDN5217038.1"/>
    <property type="molecule type" value="Genomic_DNA"/>
</dbReference>
<evidence type="ECO:0000313" key="6">
    <source>
        <dbReference type="Proteomes" id="UP001172083"/>
    </source>
</evidence>
<keyword evidence="3" id="KW-0804">Transcription</keyword>
<dbReference type="RefSeq" id="WP_346762374.1">
    <property type="nucleotide sequence ID" value="NZ_JAUJEB010000012.1"/>
</dbReference>
<dbReference type="InterPro" id="IPR018060">
    <property type="entry name" value="HTH_AraC"/>
</dbReference>
<sequence>MKPKELIRTSLSHESFTISKHKLPRFLNVWHYHQELELIYIKKSTGTKFIGDSIERFSAGDLVLVGSCLPHLWLNDKIYFERKDLITEAWVIHFHPHCFGERFFNIPEMHKIFKVMEDAKVGIRINGVNKEKIIERMEKIFFESDFDKVMSLLHIMKLIEGEPDKTSLSSHSFINAYTKNSSTKLDKVYEFVLNNFKQEINLNQTAELVHMNPSAFSRYFKQTTNKTFVQFLNEVRIGYACKILLDEDDKNVSEIAFECGYNNLSNFNKQFKLITGKTPRAYLTSHRQADLMVND</sequence>
<evidence type="ECO:0000259" key="4">
    <source>
        <dbReference type="PROSITE" id="PS01124"/>
    </source>
</evidence>
<dbReference type="Gene3D" id="2.60.120.10">
    <property type="entry name" value="Jelly Rolls"/>
    <property type="match status" value="1"/>
</dbReference>
<dbReference type="InterPro" id="IPR009057">
    <property type="entry name" value="Homeodomain-like_sf"/>
</dbReference>
<dbReference type="PROSITE" id="PS00041">
    <property type="entry name" value="HTH_ARAC_FAMILY_1"/>
    <property type="match status" value="1"/>
</dbReference>
<organism evidence="5 6">
    <name type="scientific">Agaribacillus aureus</name>
    <dbReference type="NCBI Taxonomy" id="3051825"/>
    <lineage>
        <taxon>Bacteria</taxon>
        <taxon>Pseudomonadati</taxon>
        <taxon>Bacteroidota</taxon>
        <taxon>Cytophagia</taxon>
        <taxon>Cytophagales</taxon>
        <taxon>Splendidivirgaceae</taxon>
        <taxon>Agaribacillus</taxon>
    </lineage>
</organism>
<dbReference type="PANTHER" id="PTHR43280:SF27">
    <property type="entry name" value="TRANSCRIPTIONAL REGULATOR MTLR"/>
    <property type="match status" value="1"/>
</dbReference>
<keyword evidence="2" id="KW-0238">DNA-binding</keyword>
<dbReference type="SUPFAM" id="SSF46689">
    <property type="entry name" value="Homeodomain-like"/>
    <property type="match status" value="2"/>
</dbReference>
<keyword evidence="1" id="KW-0805">Transcription regulation</keyword>
<name>A0ABT8LL47_9BACT</name>
<evidence type="ECO:0000256" key="3">
    <source>
        <dbReference type="ARBA" id="ARBA00023163"/>
    </source>
</evidence>
<dbReference type="InterPro" id="IPR011051">
    <property type="entry name" value="RmlC_Cupin_sf"/>
</dbReference>
<dbReference type="Gene3D" id="1.10.10.60">
    <property type="entry name" value="Homeodomain-like"/>
    <property type="match status" value="2"/>
</dbReference>
<protein>
    <submittedName>
        <fullName evidence="5">AraC family transcriptional regulator</fullName>
    </submittedName>
</protein>
<dbReference type="InterPro" id="IPR014710">
    <property type="entry name" value="RmlC-like_jellyroll"/>
</dbReference>
<dbReference type="SMART" id="SM00342">
    <property type="entry name" value="HTH_ARAC"/>
    <property type="match status" value="1"/>
</dbReference>
<evidence type="ECO:0000313" key="5">
    <source>
        <dbReference type="EMBL" id="MDN5217038.1"/>
    </source>
</evidence>
<keyword evidence="6" id="KW-1185">Reference proteome</keyword>
<dbReference type="CDD" id="cd06976">
    <property type="entry name" value="cupin_MtlR-like_N"/>
    <property type="match status" value="1"/>
</dbReference>
<comment type="caution">
    <text evidence="5">The sequence shown here is derived from an EMBL/GenBank/DDBJ whole genome shotgun (WGS) entry which is preliminary data.</text>
</comment>
<evidence type="ECO:0000256" key="2">
    <source>
        <dbReference type="ARBA" id="ARBA00023125"/>
    </source>
</evidence>
<dbReference type="Proteomes" id="UP001172083">
    <property type="component" value="Unassembled WGS sequence"/>
</dbReference>
<dbReference type="PANTHER" id="PTHR43280">
    <property type="entry name" value="ARAC-FAMILY TRANSCRIPTIONAL REGULATOR"/>
    <property type="match status" value="1"/>
</dbReference>
<evidence type="ECO:0000256" key="1">
    <source>
        <dbReference type="ARBA" id="ARBA00023015"/>
    </source>
</evidence>